<evidence type="ECO:0000313" key="2">
    <source>
        <dbReference type="Proteomes" id="UP000319852"/>
    </source>
</evidence>
<dbReference type="AlphaFoldDB" id="A0A517MYE9"/>
<protein>
    <recommendedName>
        <fullName evidence="3">Peptidase M10 metallopeptidase domain-containing protein</fullName>
    </recommendedName>
</protein>
<gene>
    <name evidence="1" type="ORF">HG15A2_32200</name>
</gene>
<reference evidence="1 2" key="1">
    <citation type="submission" date="2019-02" db="EMBL/GenBank/DDBJ databases">
        <title>Deep-cultivation of Planctomycetes and their phenomic and genomic characterization uncovers novel biology.</title>
        <authorList>
            <person name="Wiegand S."/>
            <person name="Jogler M."/>
            <person name="Boedeker C."/>
            <person name="Pinto D."/>
            <person name="Vollmers J."/>
            <person name="Rivas-Marin E."/>
            <person name="Kohn T."/>
            <person name="Peeters S.H."/>
            <person name="Heuer A."/>
            <person name="Rast P."/>
            <person name="Oberbeckmann S."/>
            <person name="Bunk B."/>
            <person name="Jeske O."/>
            <person name="Meyerdierks A."/>
            <person name="Storesund J.E."/>
            <person name="Kallscheuer N."/>
            <person name="Luecker S."/>
            <person name="Lage O.M."/>
            <person name="Pohl T."/>
            <person name="Merkel B.J."/>
            <person name="Hornburger P."/>
            <person name="Mueller R.-W."/>
            <person name="Bruemmer F."/>
            <person name="Labrenz M."/>
            <person name="Spormann A.M."/>
            <person name="Op den Camp H."/>
            <person name="Overmann J."/>
            <person name="Amann R."/>
            <person name="Jetten M.S.M."/>
            <person name="Mascher T."/>
            <person name="Medema M.H."/>
            <person name="Devos D.P."/>
            <person name="Kaster A.-K."/>
            <person name="Ovreas L."/>
            <person name="Rohde M."/>
            <person name="Galperin M.Y."/>
            <person name="Jogler C."/>
        </authorList>
    </citation>
    <scope>NUCLEOTIDE SEQUENCE [LARGE SCALE GENOMIC DNA]</scope>
    <source>
        <strain evidence="1 2">HG15A2</strain>
    </source>
</reference>
<evidence type="ECO:0008006" key="3">
    <source>
        <dbReference type="Google" id="ProtNLM"/>
    </source>
</evidence>
<dbReference type="GO" id="GO:0008237">
    <property type="term" value="F:metallopeptidase activity"/>
    <property type="evidence" value="ECO:0007669"/>
    <property type="project" value="InterPro"/>
</dbReference>
<dbReference type="OrthoDB" id="9997at2"/>
<proteinExistence type="predicted"/>
<organism evidence="1 2">
    <name type="scientific">Adhaeretor mobilis</name>
    <dbReference type="NCBI Taxonomy" id="1930276"/>
    <lineage>
        <taxon>Bacteria</taxon>
        <taxon>Pseudomonadati</taxon>
        <taxon>Planctomycetota</taxon>
        <taxon>Planctomycetia</taxon>
        <taxon>Pirellulales</taxon>
        <taxon>Lacipirellulaceae</taxon>
        <taxon>Adhaeretor</taxon>
    </lineage>
</organism>
<name>A0A517MYE9_9BACT</name>
<dbReference type="Gene3D" id="3.40.390.10">
    <property type="entry name" value="Collagenase (Catalytic Domain)"/>
    <property type="match status" value="1"/>
</dbReference>
<dbReference type="Proteomes" id="UP000319852">
    <property type="component" value="Chromosome"/>
</dbReference>
<dbReference type="KEGG" id="amob:HG15A2_32200"/>
<dbReference type="EMBL" id="CP036263">
    <property type="protein sequence ID" value="QDS99889.1"/>
    <property type="molecule type" value="Genomic_DNA"/>
</dbReference>
<accession>A0A517MYE9</accession>
<evidence type="ECO:0000313" key="1">
    <source>
        <dbReference type="EMBL" id="QDS99889.1"/>
    </source>
</evidence>
<dbReference type="RefSeq" id="WP_145061041.1">
    <property type="nucleotide sequence ID" value="NZ_CP036263.1"/>
</dbReference>
<sequence>MRYPITYSLPLVPRFLPHLSLLILLGLFTLPCSADVAVLTNRTDKPLRVSTLPRGSKMQPITIEPKDSRPIYFDVATKVRVRDSREVYDFKIEHGAAYYFARDQVTDALALQELGLGRHKVRRSADDDRLPALPNAGMIPVKLLVDDDERTHRSVWEPLLRARLASASDVLEAHCGVRFKVVAIETWNSSEEQKDFNRTLKEFEREVDPSPGRVAIGFTSQYRIEKGRYHLGGTRGPLYSHILLKERATNILEAERLELLVHELGHHLGAAHSPEQHSVMRPVLTGGLQRAVDATIKFDPVNTLLMSLMGEEIRRNRAKQVTDFSLESRRRLDTIYAALEPALPDDPAAGHYRKIVRSAGTTPIVKDVRRVLDHLVRVGELNQRLAREEANGELSGSRKPVHGDKLTELYVKQAALAAKRVRRESSTQAFLLALGIAMDDTDSLAILPVAGNLLSRVEDTVQRRQRLAAMGKPTMNDRADLTKHFFVSAHLATLVGSNAARSAGLAKEMLDSQGGTGFSFADMAANRAGIVFAGAVLNKRLSLDEIARSFTVKEFLPAIDDLAEGLDNQDFLENYGGVSDPRFKAELARIERRVTALVTKWPTKSKTTTESN</sequence>
<dbReference type="InterPro" id="IPR024079">
    <property type="entry name" value="MetalloPept_cat_dom_sf"/>
</dbReference>
<keyword evidence="2" id="KW-1185">Reference proteome</keyword>
<dbReference type="SUPFAM" id="SSF55486">
    <property type="entry name" value="Metalloproteases ('zincins'), catalytic domain"/>
    <property type="match status" value="1"/>
</dbReference>